<dbReference type="EMBL" id="MN739799">
    <property type="protein sequence ID" value="QHT26560.1"/>
    <property type="molecule type" value="Genomic_DNA"/>
</dbReference>
<reference evidence="1" key="1">
    <citation type="journal article" date="2020" name="Nature">
        <title>Giant virus diversity and host interactions through global metagenomics.</title>
        <authorList>
            <person name="Schulz F."/>
            <person name="Roux S."/>
            <person name="Paez-Espino D."/>
            <person name="Jungbluth S."/>
            <person name="Walsh D.A."/>
            <person name="Denef V.J."/>
            <person name="McMahon K.D."/>
            <person name="Konstantinidis K.T."/>
            <person name="Eloe-Fadrosh E.A."/>
            <person name="Kyrpides N.C."/>
            <person name="Woyke T."/>
        </authorList>
    </citation>
    <scope>NUCLEOTIDE SEQUENCE</scope>
    <source>
        <strain evidence="1">GVMAG-M-3300023179-2</strain>
    </source>
</reference>
<proteinExistence type="predicted"/>
<name>A0A6C0EDL2_9ZZZZ</name>
<dbReference type="AlphaFoldDB" id="A0A6C0EDL2"/>
<accession>A0A6C0EDL2</accession>
<protein>
    <submittedName>
        <fullName evidence="1">Uncharacterized protein</fullName>
    </submittedName>
</protein>
<evidence type="ECO:0000313" key="1">
    <source>
        <dbReference type="EMBL" id="QHT26560.1"/>
    </source>
</evidence>
<organism evidence="1">
    <name type="scientific">viral metagenome</name>
    <dbReference type="NCBI Taxonomy" id="1070528"/>
    <lineage>
        <taxon>unclassified sequences</taxon>
        <taxon>metagenomes</taxon>
        <taxon>organismal metagenomes</taxon>
    </lineage>
</organism>
<sequence length="204" mass="23496">MANRFLPLLLEEYDATFAENDASDFCVVTKKNHGHDLASLIRKPDESFIGIDTLCGHQIAIFMSNGQRIFRPLLDLDSASYLLENKKSSKTRDSKIDYPDPKVKEREIKESIMDCLAALREKFNDLETFLNSDSVHAFGCNFHDTRQQVKKNQRNIKSRLKEYFQLKAGENLKKYGLVFFLNIKIVDADIINPSHVINLGFYQN</sequence>